<evidence type="ECO:0000256" key="1">
    <source>
        <dbReference type="ARBA" id="ARBA00004123"/>
    </source>
</evidence>
<dbReference type="SUPFAM" id="SSF46689">
    <property type="entry name" value="Homeodomain-like"/>
    <property type="match status" value="1"/>
</dbReference>
<evidence type="ECO:0000256" key="12">
    <source>
        <dbReference type="SAM" id="SignalP"/>
    </source>
</evidence>
<dbReference type="Proteomes" id="UP000324705">
    <property type="component" value="Chromosome 7A"/>
</dbReference>
<feature type="region of interest" description="Disordered" evidence="11">
    <location>
        <begin position="65"/>
        <end position="124"/>
    </location>
</feature>
<evidence type="ECO:0000259" key="13">
    <source>
        <dbReference type="PROSITE" id="PS50071"/>
    </source>
</evidence>
<dbReference type="EMBL" id="LT934123">
    <property type="protein sequence ID" value="VAI69758.1"/>
    <property type="molecule type" value="Genomic_DNA"/>
</dbReference>
<dbReference type="SMART" id="SM00389">
    <property type="entry name" value="HOX"/>
    <property type="match status" value="1"/>
</dbReference>
<feature type="region of interest" description="Disordered" evidence="11">
    <location>
        <begin position="280"/>
        <end position="349"/>
    </location>
</feature>
<dbReference type="Pfam" id="PF02183">
    <property type="entry name" value="HALZ"/>
    <property type="match status" value="1"/>
</dbReference>
<sequence length="349" mass="37446">MHRAAAAGLDLGLGLGLGLASQGSLTSSTTTASSSPASQAHAQHWTAALNSVVGAQESYGLHPYASHQRKEEPGRTSTSPESGVSAGTKRGLERTGSGVSRGAATAGSDEDDDGGDGAGGRKKLRLSKDQAAVLEECFKTHSTLNPVSLYSSSLDRHTSGRPARGVRPWIPRDRSHCADRGFFPDDLQKQKTALANRLGLRPRQVEVWFQNRRARTKLKQTEVDCEYMKRWCEQLAEQNKRLEKEVAELRALKTAPAAHAQQAATLTMCPSCRRVAATAAGPAATQHQHQHQQPQQCSPKPNAHPAGNVLPSHCQFFPSTTTAAAPDRSGRQQGAWNGAAQPLVTRELF</sequence>
<feature type="compositionally biased region" description="Low complexity" evidence="11">
    <location>
        <begin position="280"/>
        <end position="296"/>
    </location>
</feature>
<name>A0A9R0Z4D6_TRITD</name>
<evidence type="ECO:0000256" key="6">
    <source>
        <dbReference type="ARBA" id="ARBA00023163"/>
    </source>
</evidence>
<dbReference type="Pfam" id="PF00046">
    <property type="entry name" value="Homeodomain"/>
    <property type="match status" value="1"/>
</dbReference>
<evidence type="ECO:0000256" key="4">
    <source>
        <dbReference type="ARBA" id="ARBA00023125"/>
    </source>
</evidence>
<feature type="coiled-coil region" evidence="10">
    <location>
        <begin position="228"/>
        <end position="255"/>
    </location>
</feature>
<evidence type="ECO:0000256" key="10">
    <source>
        <dbReference type="SAM" id="Coils"/>
    </source>
</evidence>
<organism evidence="14 15">
    <name type="scientific">Triticum turgidum subsp. durum</name>
    <name type="common">Durum wheat</name>
    <name type="synonym">Triticum durum</name>
    <dbReference type="NCBI Taxonomy" id="4567"/>
    <lineage>
        <taxon>Eukaryota</taxon>
        <taxon>Viridiplantae</taxon>
        <taxon>Streptophyta</taxon>
        <taxon>Embryophyta</taxon>
        <taxon>Tracheophyta</taxon>
        <taxon>Spermatophyta</taxon>
        <taxon>Magnoliopsida</taxon>
        <taxon>Liliopsida</taxon>
        <taxon>Poales</taxon>
        <taxon>Poaceae</taxon>
        <taxon>BOP clade</taxon>
        <taxon>Pooideae</taxon>
        <taxon>Triticodae</taxon>
        <taxon>Triticeae</taxon>
        <taxon>Triticinae</taxon>
        <taxon>Triticum</taxon>
    </lineage>
</organism>
<dbReference type="CDD" id="cd00086">
    <property type="entry name" value="homeodomain"/>
    <property type="match status" value="1"/>
</dbReference>
<evidence type="ECO:0000256" key="3">
    <source>
        <dbReference type="ARBA" id="ARBA00023015"/>
    </source>
</evidence>
<evidence type="ECO:0000256" key="7">
    <source>
        <dbReference type="ARBA" id="ARBA00023242"/>
    </source>
</evidence>
<dbReference type="InterPro" id="IPR050762">
    <property type="entry name" value="HD-ZIP_Homeobox_LZ_Class_II"/>
</dbReference>
<dbReference type="OMA" id="RSHCADR"/>
<keyword evidence="7 8" id="KW-0539">Nucleus</keyword>
<dbReference type="InterPro" id="IPR000047">
    <property type="entry name" value="HTH_motif"/>
</dbReference>
<dbReference type="InterPro" id="IPR001356">
    <property type="entry name" value="HD"/>
</dbReference>
<dbReference type="GO" id="GO:0005634">
    <property type="term" value="C:nucleus"/>
    <property type="evidence" value="ECO:0007669"/>
    <property type="project" value="UniProtKB-SubCell"/>
</dbReference>
<comment type="subcellular location">
    <subcellularLocation>
        <location evidence="1 8 9">Nucleus</location>
    </subcellularLocation>
</comment>
<dbReference type="SMART" id="SM00340">
    <property type="entry name" value="HALZ"/>
    <property type="match status" value="1"/>
</dbReference>
<comment type="similarity">
    <text evidence="2">Belongs to the HD-ZIP homeobox family. Class II subfamily.</text>
</comment>
<evidence type="ECO:0000313" key="14">
    <source>
        <dbReference type="EMBL" id="VAI69758.1"/>
    </source>
</evidence>
<evidence type="ECO:0000256" key="2">
    <source>
        <dbReference type="ARBA" id="ARBA00006074"/>
    </source>
</evidence>
<evidence type="ECO:0000256" key="8">
    <source>
        <dbReference type="PROSITE-ProRule" id="PRU00108"/>
    </source>
</evidence>
<keyword evidence="6" id="KW-0804">Transcription</keyword>
<keyword evidence="5 8" id="KW-0371">Homeobox</keyword>
<proteinExistence type="inferred from homology"/>
<feature type="domain" description="Homeobox" evidence="13">
    <location>
        <begin position="189"/>
        <end position="219"/>
    </location>
</feature>
<dbReference type="InterPro" id="IPR003106">
    <property type="entry name" value="Leu_zip_homeo"/>
</dbReference>
<keyword evidence="15" id="KW-1185">Reference proteome</keyword>
<feature type="signal peptide" evidence="12">
    <location>
        <begin position="1"/>
        <end position="20"/>
    </location>
</feature>
<dbReference type="Gramene" id="TRITD7Av1G024090.2">
    <property type="protein sequence ID" value="TRITD7Av1G024090.2"/>
    <property type="gene ID" value="TRITD7Av1G024090"/>
</dbReference>
<dbReference type="PROSITE" id="PS50071">
    <property type="entry name" value="HOMEOBOX_2"/>
    <property type="match status" value="1"/>
</dbReference>
<evidence type="ECO:0000256" key="11">
    <source>
        <dbReference type="SAM" id="MobiDB-lite"/>
    </source>
</evidence>
<dbReference type="PROSITE" id="PS00027">
    <property type="entry name" value="HOMEOBOX_1"/>
    <property type="match status" value="1"/>
</dbReference>
<feature type="DNA-binding region" description="Homeobox" evidence="8">
    <location>
        <begin position="191"/>
        <end position="220"/>
    </location>
</feature>
<keyword evidence="12" id="KW-0732">Signal</keyword>
<evidence type="ECO:0000256" key="9">
    <source>
        <dbReference type="RuleBase" id="RU000682"/>
    </source>
</evidence>
<dbReference type="InterPro" id="IPR009057">
    <property type="entry name" value="Homeodomain-like_sf"/>
</dbReference>
<dbReference type="GO" id="GO:0043565">
    <property type="term" value="F:sequence-specific DNA binding"/>
    <property type="evidence" value="ECO:0007669"/>
    <property type="project" value="InterPro"/>
</dbReference>
<keyword evidence="3" id="KW-0805">Transcription regulation</keyword>
<reference evidence="14 15" key="1">
    <citation type="submission" date="2017-09" db="EMBL/GenBank/DDBJ databases">
        <authorList>
            <consortium name="International Durum Wheat Genome Sequencing Consortium (IDWGSC)"/>
            <person name="Milanesi L."/>
        </authorList>
    </citation>
    <scope>NUCLEOTIDE SEQUENCE [LARGE SCALE GENOMIC DNA]</scope>
    <source>
        <strain evidence="15">cv. Svevo</strain>
    </source>
</reference>
<gene>
    <name evidence="14" type="ORF">TRITD_7Av1G024090</name>
</gene>
<evidence type="ECO:0000256" key="5">
    <source>
        <dbReference type="ARBA" id="ARBA00023155"/>
    </source>
</evidence>
<evidence type="ECO:0000313" key="15">
    <source>
        <dbReference type="Proteomes" id="UP000324705"/>
    </source>
</evidence>
<dbReference type="InterPro" id="IPR017970">
    <property type="entry name" value="Homeobox_CS"/>
</dbReference>
<dbReference type="Gene3D" id="1.10.10.60">
    <property type="entry name" value="Homeodomain-like"/>
    <property type="match status" value="1"/>
</dbReference>
<accession>A0A9R0Z4D6</accession>
<keyword evidence="10" id="KW-0175">Coiled coil</keyword>
<dbReference type="PRINTS" id="PR00031">
    <property type="entry name" value="HTHREPRESSR"/>
</dbReference>
<feature type="chain" id="PRO_5040283765" description="Homeobox domain-containing protein" evidence="12">
    <location>
        <begin position="21"/>
        <end position="349"/>
    </location>
</feature>
<dbReference type="AlphaFoldDB" id="A0A9R0Z4D6"/>
<dbReference type="PANTHER" id="PTHR45714:SF7">
    <property type="entry name" value="HOMEOBOX-LEUCINE ZIPPER PROTEIN HOX2"/>
    <property type="match status" value="1"/>
</dbReference>
<protein>
    <recommendedName>
        <fullName evidence="13">Homeobox domain-containing protein</fullName>
    </recommendedName>
</protein>
<dbReference type="PANTHER" id="PTHR45714">
    <property type="entry name" value="HOMEOBOX-LEUCINE ZIPPER PROTEIN HAT14"/>
    <property type="match status" value="1"/>
</dbReference>
<dbReference type="GO" id="GO:0000981">
    <property type="term" value="F:DNA-binding transcription factor activity, RNA polymerase II-specific"/>
    <property type="evidence" value="ECO:0007669"/>
    <property type="project" value="InterPro"/>
</dbReference>
<keyword evidence="4 8" id="KW-0238">DNA-binding</keyword>